<reference evidence="2 3" key="1">
    <citation type="submission" date="2016-04" db="EMBL/GenBank/DDBJ databases">
        <title>Complete genome sequence of Dokdonella koreensis DS-123T.</title>
        <authorList>
            <person name="Kim J.F."/>
            <person name="Lee H."/>
            <person name="Kwak M.-J."/>
        </authorList>
    </citation>
    <scope>NUCLEOTIDE SEQUENCE [LARGE SCALE GENOMIC DNA]</scope>
    <source>
        <strain evidence="2 3">DS-123</strain>
    </source>
</reference>
<gene>
    <name evidence="2" type="ORF">I596_324</name>
</gene>
<protein>
    <submittedName>
        <fullName evidence="2">Uncharacterized protein</fullName>
    </submittedName>
</protein>
<dbReference type="EMBL" id="CP015249">
    <property type="protein sequence ID" value="ANB16361.1"/>
    <property type="molecule type" value="Genomic_DNA"/>
</dbReference>
<name>A0A167GB34_9GAMM</name>
<evidence type="ECO:0000256" key="1">
    <source>
        <dbReference type="SAM" id="MobiDB-lite"/>
    </source>
</evidence>
<feature type="region of interest" description="Disordered" evidence="1">
    <location>
        <begin position="25"/>
        <end position="46"/>
    </location>
</feature>
<keyword evidence="3" id="KW-1185">Reference proteome</keyword>
<dbReference type="AlphaFoldDB" id="A0A167GB34"/>
<dbReference type="KEGG" id="dko:I596_324"/>
<sequence>MQVAGRVARTGADGAFPARCPHPIRNLTESGQVGPVLSQENLEETA</sequence>
<dbReference type="Proteomes" id="UP000076830">
    <property type="component" value="Chromosome"/>
</dbReference>
<proteinExistence type="predicted"/>
<organism evidence="2 3">
    <name type="scientific">Dokdonella koreensis DS-123</name>
    <dbReference type="NCBI Taxonomy" id="1300342"/>
    <lineage>
        <taxon>Bacteria</taxon>
        <taxon>Pseudomonadati</taxon>
        <taxon>Pseudomonadota</taxon>
        <taxon>Gammaproteobacteria</taxon>
        <taxon>Lysobacterales</taxon>
        <taxon>Rhodanobacteraceae</taxon>
        <taxon>Dokdonella</taxon>
    </lineage>
</organism>
<accession>A0A167GB34</accession>
<evidence type="ECO:0000313" key="2">
    <source>
        <dbReference type="EMBL" id="ANB16361.1"/>
    </source>
</evidence>
<evidence type="ECO:0000313" key="3">
    <source>
        <dbReference type="Proteomes" id="UP000076830"/>
    </source>
</evidence>
<dbReference type="STRING" id="1300342.I596_324"/>